<dbReference type="SUPFAM" id="SSF81301">
    <property type="entry name" value="Nucleotidyltransferase"/>
    <property type="match status" value="1"/>
</dbReference>
<organism evidence="5 6">
    <name type="scientific">Cylindrotheca closterium</name>
    <dbReference type="NCBI Taxonomy" id="2856"/>
    <lineage>
        <taxon>Eukaryota</taxon>
        <taxon>Sar</taxon>
        <taxon>Stramenopiles</taxon>
        <taxon>Ochrophyta</taxon>
        <taxon>Bacillariophyta</taxon>
        <taxon>Bacillariophyceae</taxon>
        <taxon>Bacillariophycidae</taxon>
        <taxon>Bacillariales</taxon>
        <taxon>Bacillariaceae</taxon>
        <taxon>Cylindrotheca</taxon>
    </lineage>
</organism>
<feature type="domain" description="WWE" evidence="4">
    <location>
        <begin position="1"/>
        <end position="69"/>
    </location>
</feature>
<dbReference type="AlphaFoldDB" id="A0AAD2D077"/>
<evidence type="ECO:0000313" key="6">
    <source>
        <dbReference type="Proteomes" id="UP001295423"/>
    </source>
</evidence>
<keyword evidence="1" id="KW-0677">Repeat</keyword>
<evidence type="ECO:0000313" key="5">
    <source>
        <dbReference type="EMBL" id="CAJ1945284.1"/>
    </source>
</evidence>
<dbReference type="SUPFAM" id="SSF117839">
    <property type="entry name" value="WWE domain"/>
    <property type="match status" value="1"/>
</dbReference>
<evidence type="ECO:0000256" key="3">
    <source>
        <dbReference type="PROSITE-ProRule" id="PRU00339"/>
    </source>
</evidence>
<feature type="repeat" description="TPR" evidence="3">
    <location>
        <begin position="583"/>
        <end position="616"/>
    </location>
</feature>
<dbReference type="SUPFAM" id="SSF48452">
    <property type="entry name" value="TPR-like"/>
    <property type="match status" value="1"/>
</dbReference>
<dbReference type="Gene3D" id="3.30.460.10">
    <property type="entry name" value="Beta Polymerase, domain 2"/>
    <property type="match status" value="1"/>
</dbReference>
<evidence type="ECO:0000256" key="2">
    <source>
        <dbReference type="ARBA" id="ARBA00022803"/>
    </source>
</evidence>
<evidence type="ECO:0000256" key="1">
    <source>
        <dbReference type="ARBA" id="ARBA00022737"/>
    </source>
</evidence>
<comment type="caution">
    <text evidence="5">The sequence shown here is derived from an EMBL/GenBank/DDBJ whole genome shotgun (WGS) entry which is preliminary data.</text>
</comment>
<sequence>MPQHDPSKIMGDPKDCWIRYDSEPNQTLEQAYRSQNGTGRCTPMTHYTIDFELMLQRKITTGYTRRVCRFDVDNNAEDSKTTSSALTTMVQEQRMLRPETSRFLHALHKYLDCRTRMYDKYLEVDEFQTIYKYPILDDSGGIVKCENPTEYKANYQQQSIEGRTVQGLDELYQAAEIAEPIFRKAIENKVQQVLDECGNQNGSNKYIVFAPLKKKLRAEEKARNDYCDRVPGPPASWLCDIVRGSIEFTCAKQVLKCLELIKHDDSLHIVKVKNRFQSPSLTGYRDIIIHIQIDTKLGFKHICEIQIHHKLIRELDKTLNSHGHYEYFRSYFAGATASLQERLTDLELINGGEQQLLDLSTLDQLLKECIDEKRLARLEMLFRDQLCEYDWALRVSRKLLDLRLNTYGNCHSLVSSSLKSIAGLQLLQDRPEDALRFYKRNLEIDKKLFGQNHLSVADTYNDMAIALHRQGKVESGKSFFERSLEIKKNLLWGEHSAIAELYSNLSVSLQQQGRLKESMELCRKSLQIYEKNQGKDSSSTAIVYNNMSIIVEAMGNQDKAFQLGSRAANAFKRHLGEDHSFLACTYYNIASILMKQGDLSDAMEYCLRSLKISERNLSSEHCFVTMTVRRMAIILEQQGEIERATKLYETARLQQRDSLRKRFTTTNLYINEVTPIDTAPCPIYFSSQSKLAKPWRSLKGRMMSSNGKSQA</sequence>
<name>A0AAD2D077_9STRA</name>
<dbReference type="Gene3D" id="3.30.720.50">
    <property type="match status" value="1"/>
</dbReference>
<protein>
    <recommendedName>
        <fullName evidence="4">WWE domain-containing protein</fullName>
    </recommendedName>
</protein>
<dbReference type="Proteomes" id="UP001295423">
    <property type="component" value="Unassembled WGS sequence"/>
</dbReference>
<dbReference type="SMART" id="SM00028">
    <property type="entry name" value="TPR"/>
    <property type="match status" value="6"/>
</dbReference>
<dbReference type="EMBL" id="CAKOGP040001335">
    <property type="protein sequence ID" value="CAJ1945284.1"/>
    <property type="molecule type" value="Genomic_DNA"/>
</dbReference>
<dbReference type="InterPro" id="IPR043519">
    <property type="entry name" value="NT_sf"/>
</dbReference>
<dbReference type="Pfam" id="PF13424">
    <property type="entry name" value="TPR_12"/>
    <property type="match status" value="3"/>
</dbReference>
<dbReference type="PANTHER" id="PTHR45641">
    <property type="entry name" value="TETRATRICOPEPTIDE REPEAT PROTEIN (AFU_ORTHOLOGUE AFUA_6G03870)"/>
    <property type="match status" value="1"/>
</dbReference>
<dbReference type="PROSITE" id="PS50005">
    <property type="entry name" value="TPR"/>
    <property type="match status" value="1"/>
</dbReference>
<proteinExistence type="predicted"/>
<dbReference type="InterPro" id="IPR004170">
    <property type="entry name" value="WWE_dom"/>
</dbReference>
<dbReference type="Gene3D" id="1.25.40.10">
    <property type="entry name" value="Tetratricopeptide repeat domain"/>
    <property type="match status" value="2"/>
</dbReference>
<reference evidence="5" key="1">
    <citation type="submission" date="2023-08" db="EMBL/GenBank/DDBJ databases">
        <authorList>
            <person name="Audoor S."/>
            <person name="Bilcke G."/>
        </authorList>
    </citation>
    <scope>NUCLEOTIDE SEQUENCE</scope>
</reference>
<keyword evidence="6" id="KW-1185">Reference proteome</keyword>
<dbReference type="Pfam" id="PF02825">
    <property type="entry name" value="WWE"/>
    <property type="match status" value="1"/>
</dbReference>
<gene>
    <name evidence="5" type="ORF">CYCCA115_LOCUS9428</name>
</gene>
<dbReference type="PROSITE" id="PS50918">
    <property type="entry name" value="WWE"/>
    <property type="match status" value="1"/>
</dbReference>
<dbReference type="InterPro" id="IPR037197">
    <property type="entry name" value="WWE_dom_sf"/>
</dbReference>
<accession>A0AAD2D077</accession>
<keyword evidence="2 3" id="KW-0802">TPR repeat</keyword>
<dbReference type="InterPro" id="IPR011990">
    <property type="entry name" value="TPR-like_helical_dom_sf"/>
</dbReference>
<dbReference type="InterPro" id="IPR019734">
    <property type="entry name" value="TPR_rpt"/>
</dbReference>
<evidence type="ECO:0000259" key="4">
    <source>
        <dbReference type="PROSITE" id="PS50918"/>
    </source>
</evidence>
<dbReference type="PANTHER" id="PTHR45641:SF19">
    <property type="entry name" value="NEPHROCYSTIN-3"/>
    <property type="match status" value="1"/>
</dbReference>